<evidence type="ECO:0000256" key="1">
    <source>
        <dbReference type="ARBA" id="ARBA00004141"/>
    </source>
</evidence>
<feature type="transmembrane region" description="Helical" evidence="6">
    <location>
        <begin position="76"/>
        <end position="99"/>
    </location>
</feature>
<reference evidence="7 8" key="1">
    <citation type="submission" date="2019-10" db="EMBL/GenBank/DDBJ databases">
        <title>A soil myxobacterium in the family Polyangiaceae.</title>
        <authorList>
            <person name="Li Y."/>
            <person name="Wang J."/>
        </authorList>
    </citation>
    <scope>NUCLEOTIDE SEQUENCE [LARGE SCALE GENOMIC DNA]</scope>
    <source>
        <strain evidence="7 8">DSM 14734</strain>
    </source>
</reference>
<dbReference type="AlphaFoldDB" id="A0A6N7PX49"/>
<evidence type="ECO:0000256" key="5">
    <source>
        <dbReference type="ARBA" id="ARBA00023136"/>
    </source>
</evidence>
<dbReference type="Pfam" id="PF01594">
    <property type="entry name" value="AI-2E_transport"/>
    <property type="match status" value="1"/>
</dbReference>
<comment type="similarity">
    <text evidence="2">Belongs to the autoinducer-2 exporter (AI-2E) (TC 2.A.86) family.</text>
</comment>
<protein>
    <submittedName>
        <fullName evidence="7">AI-2E family transporter</fullName>
    </submittedName>
</protein>
<organism evidence="7 8">
    <name type="scientific">Polyangium spumosum</name>
    <dbReference type="NCBI Taxonomy" id="889282"/>
    <lineage>
        <taxon>Bacteria</taxon>
        <taxon>Pseudomonadati</taxon>
        <taxon>Myxococcota</taxon>
        <taxon>Polyangia</taxon>
        <taxon>Polyangiales</taxon>
        <taxon>Polyangiaceae</taxon>
        <taxon>Polyangium</taxon>
    </lineage>
</organism>
<dbReference type="GO" id="GO:0016020">
    <property type="term" value="C:membrane"/>
    <property type="evidence" value="ECO:0007669"/>
    <property type="project" value="UniProtKB-SubCell"/>
</dbReference>
<feature type="transmembrane region" description="Helical" evidence="6">
    <location>
        <begin position="316"/>
        <end position="341"/>
    </location>
</feature>
<gene>
    <name evidence="7" type="ORF">GF068_32305</name>
</gene>
<name>A0A6N7PX49_9BACT</name>
<evidence type="ECO:0000256" key="3">
    <source>
        <dbReference type="ARBA" id="ARBA00022692"/>
    </source>
</evidence>
<feature type="transmembrane region" description="Helical" evidence="6">
    <location>
        <begin position="218"/>
        <end position="246"/>
    </location>
</feature>
<evidence type="ECO:0000256" key="2">
    <source>
        <dbReference type="ARBA" id="ARBA00009773"/>
    </source>
</evidence>
<evidence type="ECO:0000256" key="6">
    <source>
        <dbReference type="SAM" id="Phobius"/>
    </source>
</evidence>
<comment type="subcellular location">
    <subcellularLocation>
        <location evidence="1">Membrane</location>
        <topology evidence="1">Multi-pass membrane protein</topology>
    </subcellularLocation>
</comment>
<accession>A0A6N7PX49</accession>
<dbReference type="InterPro" id="IPR002549">
    <property type="entry name" value="AI-2E-like"/>
</dbReference>
<comment type="caution">
    <text evidence="7">The sequence shown here is derived from an EMBL/GenBank/DDBJ whole genome shotgun (WGS) entry which is preliminary data.</text>
</comment>
<dbReference type="Proteomes" id="UP000440224">
    <property type="component" value="Unassembled WGS sequence"/>
</dbReference>
<sequence length="372" mass="38538">MEREPVSEARARSPSTREDVVARAARGLAAVAILALSFWVLGALAGPLLLVFAGVLLAVFLRGASQWFGRHAGLSAGWSLAAVLFALAGVSVVAGWLIAPSIAAQVDVLVQRVPEAAGRLGGWLERYEWGRGLISWGSAFSMPAPRRTLSGATSVLSTSAGIATSFVVFLFVGLFLAADPGVYRRGVLRLFPVARRARARVIFDEVGQTLGRWLLGKLFSMAVVGVSTYAGLALLGVPLAATLALLASVLTFVPYVGPLAALVPAALLALLQGPALAAYVVALYLGIQFVESYLLTPLVARRTVSLPPAVTITSQVVMGTLTGGLGVVLATPLAAALLVLVKRAYVEDVLGDDSVDAPPGAPVAGVPEERAS</sequence>
<dbReference type="OrthoDB" id="5761230at2"/>
<feature type="transmembrane region" description="Helical" evidence="6">
    <location>
        <begin position="276"/>
        <end position="296"/>
    </location>
</feature>
<evidence type="ECO:0000256" key="4">
    <source>
        <dbReference type="ARBA" id="ARBA00022989"/>
    </source>
</evidence>
<feature type="transmembrane region" description="Helical" evidence="6">
    <location>
        <begin position="20"/>
        <end position="41"/>
    </location>
</feature>
<proteinExistence type="inferred from homology"/>
<evidence type="ECO:0000313" key="7">
    <source>
        <dbReference type="EMBL" id="MRG96573.1"/>
    </source>
</evidence>
<keyword evidence="4 6" id="KW-1133">Transmembrane helix</keyword>
<dbReference type="PANTHER" id="PTHR21716:SF62">
    <property type="entry name" value="TRANSPORT PROTEIN YDBI-RELATED"/>
    <property type="match status" value="1"/>
</dbReference>
<dbReference type="PANTHER" id="PTHR21716">
    <property type="entry name" value="TRANSMEMBRANE PROTEIN"/>
    <property type="match status" value="1"/>
</dbReference>
<feature type="transmembrane region" description="Helical" evidence="6">
    <location>
        <begin position="252"/>
        <end position="271"/>
    </location>
</feature>
<dbReference type="GO" id="GO:0055085">
    <property type="term" value="P:transmembrane transport"/>
    <property type="evidence" value="ECO:0007669"/>
    <property type="project" value="TreeGrafter"/>
</dbReference>
<dbReference type="RefSeq" id="WP_153823378.1">
    <property type="nucleotide sequence ID" value="NZ_WJIE01000012.1"/>
</dbReference>
<dbReference type="EMBL" id="WJIE01000012">
    <property type="protein sequence ID" value="MRG96573.1"/>
    <property type="molecule type" value="Genomic_DNA"/>
</dbReference>
<keyword evidence="5 6" id="KW-0472">Membrane</keyword>
<feature type="transmembrane region" description="Helical" evidence="6">
    <location>
        <begin position="155"/>
        <end position="178"/>
    </location>
</feature>
<keyword evidence="3 6" id="KW-0812">Transmembrane</keyword>
<keyword evidence="8" id="KW-1185">Reference proteome</keyword>
<evidence type="ECO:0000313" key="8">
    <source>
        <dbReference type="Proteomes" id="UP000440224"/>
    </source>
</evidence>